<gene>
    <name evidence="1" type="ORF">NOCA2360025</name>
</gene>
<organism evidence="1">
    <name type="scientific">metagenome</name>
    <dbReference type="NCBI Taxonomy" id="256318"/>
    <lineage>
        <taxon>unclassified sequences</taxon>
        <taxon>metagenomes</taxon>
    </lineage>
</organism>
<evidence type="ECO:0000313" key="1">
    <source>
        <dbReference type="EMBL" id="CUR56721.1"/>
    </source>
</evidence>
<proteinExistence type="predicted"/>
<sequence length="63" mass="7124">MTIYKLPFIVATLGQFVLPSHTMQKEVFSHVPYRPRTTANVAALGCVPGRHTRHHLVGTDRLR</sequence>
<accession>A0A2P2C420</accession>
<reference evidence="1" key="1">
    <citation type="submission" date="2015-08" db="EMBL/GenBank/DDBJ databases">
        <authorList>
            <person name="Babu N.S."/>
            <person name="Beckwith C.J."/>
            <person name="Beseler K.G."/>
            <person name="Brison A."/>
            <person name="Carone J.V."/>
            <person name="Caskin T.P."/>
            <person name="Diamond M."/>
            <person name="Durham M.E."/>
            <person name="Foxe J.M."/>
            <person name="Go M."/>
            <person name="Henderson B.A."/>
            <person name="Jones I.B."/>
            <person name="McGettigan J.A."/>
            <person name="Micheletti S.J."/>
            <person name="Nasrallah M.E."/>
            <person name="Ortiz D."/>
            <person name="Piller C.R."/>
            <person name="Privatt S.R."/>
            <person name="Schneider S.L."/>
            <person name="Sharp S."/>
            <person name="Smith T.C."/>
            <person name="Stanton J.D."/>
            <person name="Ullery H.E."/>
            <person name="Wilson R.J."/>
            <person name="Serrano M.G."/>
            <person name="Buck G."/>
            <person name="Lee V."/>
            <person name="Wang Y."/>
            <person name="Carvalho R."/>
            <person name="Voegtly L."/>
            <person name="Shi R."/>
            <person name="Duckworth R."/>
            <person name="Johnson A."/>
            <person name="Loviza R."/>
            <person name="Walstead R."/>
            <person name="Shah Z."/>
            <person name="Kiflezghi M."/>
            <person name="Wade K."/>
            <person name="Ball S.L."/>
            <person name="Bradley K.W."/>
            <person name="Asai D.J."/>
            <person name="Bowman C.A."/>
            <person name="Russell D.A."/>
            <person name="Pope W.H."/>
            <person name="Jacobs-Sera D."/>
            <person name="Hendrix R.W."/>
            <person name="Hatfull G.F."/>
        </authorList>
    </citation>
    <scope>NUCLEOTIDE SEQUENCE</scope>
</reference>
<name>A0A2P2C420_9ZZZZ</name>
<dbReference type="EMBL" id="CZKA01000030">
    <property type="protein sequence ID" value="CUR56721.1"/>
    <property type="molecule type" value="Genomic_DNA"/>
</dbReference>
<protein>
    <submittedName>
        <fullName evidence="1">Uncharacterized protein</fullName>
    </submittedName>
</protein>
<dbReference type="AlphaFoldDB" id="A0A2P2C420"/>